<dbReference type="PANTHER" id="PTHR47186:SF3">
    <property type="entry name" value="OS09G0267800 PROTEIN"/>
    <property type="match status" value="1"/>
</dbReference>
<dbReference type="InterPro" id="IPR032675">
    <property type="entry name" value="LRR_dom_sf"/>
</dbReference>
<reference evidence="4 5" key="1">
    <citation type="journal article" date="2023" name="G3 (Bethesda)">
        <title>A chromosome-length genome assembly and annotation of blackberry (Rubus argutus, cv. 'Hillquist').</title>
        <authorList>
            <person name="Bruna T."/>
            <person name="Aryal R."/>
            <person name="Dudchenko O."/>
            <person name="Sargent D.J."/>
            <person name="Mead D."/>
            <person name="Buti M."/>
            <person name="Cavallini A."/>
            <person name="Hytonen T."/>
            <person name="Andres J."/>
            <person name="Pham M."/>
            <person name="Weisz D."/>
            <person name="Mascagni F."/>
            <person name="Usai G."/>
            <person name="Natali L."/>
            <person name="Bassil N."/>
            <person name="Fernandez G.E."/>
            <person name="Lomsadze A."/>
            <person name="Armour M."/>
            <person name="Olukolu B."/>
            <person name="Poorten T."/>
            <person name="Britton C."/>
            <person name="Davik J."/>
            <person name="Ashrafi H."/>
            <person name="Aiden E.L."/>
            <person name="Borodovsky M."/>
            <person name="Worthington M."/>
        </authorList>
    </citation>
    <scope>NUCLEOTIDE SEQUENCE [LARGE SCALE GENOMIC DNA]</scope>
    <source>
        <strain evidence="4">PI 553951</strain>
    </source>
</reference>
<organism evidence="4 5">
    <name type="scientific">Rubus argutus</name>
    <name type="common">Southern blackberry</name>
    <dbReference type="NCBI Taxonomy" id="59490"/>
    <lineage>
        <taxon>Eukaryota</taxon>
        <taxon>Viridiplantae</taxon>
        <taxon>Streptophyta</taxon>
        <taxon>Embryophyta</taxon>
        <taxon>Tracheophyta</taxon>
        <taxon>Spermatophyta</taxon>
        <taxon>Magnoliopsida</taxon>
        <taxon>eudicotyledons</taxon>
        <taxon>Gunneridae</taxon>
        <taxon>Pentapetalae</taxon>
        <taxon>rosids</taxon>
        <taxon>fabids</taxon>
        <taxon>Rosales</taxon>
        <taxon>Rosaceae</taxon>
        <taxon>Rosoideae</taxon>
        <taxon>Rosoideae incertae sedis</taxon>
        <taxon>Rubus</taxon>
    </lineage>
</organism>
<accession>A0AAW1XQJ7</accession>
<dbReference type="Pfam" id="PF25019">
    <property type="entry name" value="LRR_R13L1-DRL21"/>
    <property type="match status" value="1"/>
</dbReference>
<protein>
    <submittedName>
        <fullName evidence="4">Uncharacterized protein</fullName>
    </submittedName>
</protein>
<evidence type="ECO:0000259" key="3">
    <source>
        <dbReference type="Pfam" id="PF25019"/>
    </source>
</evidence>
<dbReference type="Proteomes" id="UP001457282">
    <property type="component" value="Unassembled WGS sequence"/>
</dbReference>
<evidence type="ECO:0000313" key="4">
    <source>
        <dbReference type="EMBL" id="KAK9938857.1"/>
    </source>
</evidence>
<comment type="caution">
    <text evidence="4">The sequence shown here is derived from an EMBL/GenBank/DDBJ whole genome shotgun (WGS) entry which is preliminary data.</text>
</comment>
<feature type="domain" description="R13L1/DRL21-like LRR repeat region" evidence="3">
    <location>
        <begin position="241"/>
        <end position="363"/>
    </location>
</feature>
<dbReference type="AlphaFoldDB" id="A0AAW1XQJ7"/>
<proteinExistence type="predicted"/>
<gene>
    <name evidence="4" type="ORF">M0R45_015574</name>
</gene>
<keyword evidence="5" id="KW-1185">Reference proteome</keyword>
<dbReference type="SUPFAM" id="SSF52058">
    <property type="entry name" value="L domain-like"/>
    <property type="match status" value="1"/>
</dbReference>
<dbReference type="Gene3D" id="3.80.10.10">
    <property type="entry name" value="Ribonuclease Inhibitor"/>
    <property type="match status" value="2"/>
</dbReference>
<dbReference type="PANTHER" id="PTHR47186">
    <property type="entry name" value="LEUCINE-RICH REPEAT-CONTAINING PROTEIN 57"/>
    <property type="match status" value="1"/>
</dbReference>
<dbReference type="InterPro" id="IPR058922">
    <property type="entry name" value="WHD_DRP"/>
</dbReference>
<sequence>MAEDLIPSTKKATIEEVGKNYFDDLISRSFFQHSPYDSSRFVMHDLINDLAKFVSGEFCIRLENNDSVPDNVSKTRHLCISSSICGYGDFEKRGSINEARHLRTFFREPNYLYTQRPDLDFDFFLKLQCLRVLKLSWSNVGELPDSICDLKHLRHFDLSRTSIRKLPDKMCSLYNLQTLLLRYCQDLVELPTDFGRLINFRHLDISGRNKIERMPPRMGKLKDLQTFRGKFVLDKYTGDNIVELKELEHLRETLCISGLRNAVHVAGMRRMKYLNELVLEWGGESSDADDSEKERQVLENLQPHANLKRLTIRYYGGTRFPGWLEDPCNLSNLVRLELWDCGNCWMLPAVEQLPSLQQVVIEQFNELMYIGSNPFPNLRELTVRSCPKLTGRFNLDYFPKLERLELWNVDIESLTISQESNSPKLLPLVHLTTLEIRECSKLRSLPHEMHTLLPSLTRLRIYYCPKLEPFPGEALPSKLESLEIWSCEKLIGNLKQWGLSTLASLRFLSVSFEGFADSFPDEGLLPTTLTRLYIFKISKLDGKGLPTSLKVLRICDCSELQCLPEEGLPTSLSDLNIDGCPLLEQRCQRETGEDWPKIAHIKTIRMNFKDI</sequence>
<dbReference type="Pfam" id="PF23559">
    <property type="entry name" value="WHD_DRP"/>
    <property type="match status" value="1"/>
</dbReference>
<evidence type="ECO:0000313" key="5">
    <source>
        <dbReference type="Proteomes" id="UP001457282"/>
    </source>
</evidence>
<dbReference type="EMBL" id="JBEDUW010000003">
    <property type="protein sequence ID" value="KAK9938857.1"/>
    <property type="molecule type" value="Genomic_DNA"/>
</dbReference>
<keyword evidence="1" id="KW-0677">Repeat</keyword>
<name>A0AAW1XQJ7_RUBAR</name>
<evidence type="ECO:0000256" key="1">
    <source>
        <dbReference type="ARBA" id="ARBA00022737"/>
    </source>
</evidence>
<feature type="domain" description="Disease resistance protein winged helix" evidence="2">
    <location>
        <begin position="1"/>
        <end position="51"/>
    </location>
</feature>
<dbReference type="InterPro" id="IPR056789">
    <property type="entry name" value="LRR_R13L1-DRL21"/>
</dbReference>
<evidence type="ECO:0000259" key="2">
    <source>
        <dbReference type="Pfam" id="PF23559"/>
    </source>
</evidence>